<dbReference type="Gene3D" id="3.30.1320.10">
    <property type="match status" value="1"/>
</dbReference>
<keyword evidence="5" id="KW-1185">Reference proteome</keyword>
<dbReference type="NCBIfam" id="TIGR00002">
    <property type="entry name" value="S16"/>
    <property type="match status" value="1"/>
</dbReference>
<dbReference type="GO" id="GO:0006412">
    <property type="term" value="P:translation"/>
    <property type="evidence" value="ECO:0007669"/>
    <property type="project" value="UniProtKB-UniRule"/>
</dbReference>
<dbReference type="InterPro" id="IPR000307">
    <property type="entry name" value="Ribosomal_bS16"/>
</dbReference>
<protein>
    <recommendedName>
        <fullName evidence="3">Small ribosomal subunit protein bS16</fullName>
    </recommendedName>
</protein>
<dbReference type="InterPro" id="IPR023803">
    <property type="entry name" value="Ribosomal_bS16_dom_sf"/>
</dbReference>
<keyword evidence="2 3" id="KW-0687">Ribonucleoprotein</keyword>
<dbReference type="RefSeq" id="WP_026879662.1">
    <property type="nucleotide sequence ID" value="NZ_BMYA01000006.1"/>
</dbReference>
<dbReference type="SUPFAM" id="SSF54565">
    <property type="entry name" value="Ribosomal protein S16"/>
    <property type="match status" value="1"/>
</dbReference>
<dbReference type="GO" id="GO:0003735">
    <property type="term" value="F:structural constituent of ribosome"/>
    <property type="evidence" value="ECO:0007669"/>
    <property type="project" value="InterPro"/>
</dbReference>
<evidence type="ECO:0000256" key="3">
    <source>
        <dbReference type="HAMAP-Rule" id="MF_00385"/>
    </source>
</evidence>
<dbReference type="Pfam" id="PF00886">
    <property type="entry name" value="Ribosomal_S16"/>
    <property type="match status" value="1"/>
</dbReference>
<gene>
    <name evidence="3" type="primary">rpsP</name>
    <name evidence="4" type="ORF">DC083_08260</name>
</gene>
<dbReference type="GO" id="GO:0005737">
    <property type="term" value="C:cytoplasm"/>
    <property type="evidence" value="ECO:0007669"/>
    <property type="project" value="UniProtKB-ARBA"/>
</dbReference>
<evidence type="ECO:0000256" key="2">
    <source>
        <dbReference type="ARBA" id="ARBA00023274"/>
    </source>
</evidence>
<evidence type="ECO:0000256" key="1">
    <source>
        <dbReference type="ARBA" id="ARBA00022980"/>
    </source>
</evidence>
<dbReference type="PANTHER" id="PTHR12919">
    <property type="entry name" value="30S RIBOSOMAL PROTEIN S16"/>
    <property type="match status" value="1"/>
</dbReference>
<comment type="similarity">
    <text evidence="3">Belongs to the bacterial ribosomal protein bS16 family.</text>
</comment>
<dbReference type="OrthoDB" id="9807878at2"/>
<dbReference type="HAMAP" id="MF_00385">
    <property type="entry name" value="Ribosomal_bS16"/>
    <property type="match status" value="1"/>
</dbReference>
<evidence type="ECO:0000313" key="4">
    <source>
        <dbReference type="EMBL" id="PWD80598.1"/>
    </source>
</evidence>
<name>A0A2U2AD65_9GAMM</name>
<dbReference type="AlphaFoldDB" id="A0A2U2AD65"/>
<dbReference type="Proteomes" id="UP000245020">
    <property type="component" value="Unassembled WGS sequence"/>
</dbReference>
<proteinExistence type="inferred from homology"/>
<accession>A0A2U2AD65</accession>
<keyword evidence="1 3" id="KW-0689">Ribosomal protein</keyword>
<dbReference type="GO" id="GO:0015935">
    <property type="term" value="C:small ribosomal subunit"/>
    <property type="evidence" value="ECO:0007669"/>
    <property type="project" value="TreeGrafter"/>
</dbReference>
<dbReference type="EMBL" id="QEWQ01000005">
    <property type="protein sequence ID" value="PWD80598.1"/>
    <property type="molecule type" value="Genomic_DNA"/>
</dbReference>
<reference evidence="5" key="1">
    <citation type="submission" date="2018-05" db="EMBL/GenBank/DDBJ databases">
        <title>Ignatzschineria dubaiensis sp. nov., isolated from necrotic foot tissues of dromedaries (Camelus dromedarius) and associated maggots in Dubai, United Arab Emirates.</title>
        <authorList>
            <person name="Tsang C.C."/>
            <person name="Tang J.Y.M."/>
            <person name="Fong J.Y.H."/>
            <person name="Kinne J."/>
            <person name="Lee H.H."/>
            <person name="Joseph M."/>
            <person name="Jose S."/>
            <person name="Schuster R.K."/>
            <person name="Tang Y."/>
            <person name="Sivakumar S."/>
            <person name="Chen J.H.K."/>
            <person name="Teng J.L.L."/>
            <person name="Lau S.K.P."/>
            <person name="Wernery U."/>
            <person name="Woo P.C.Y."/>
        </authorList>
    </citation>
    <scope>NUCLEOTIDE SEQUENCE [LARGE SCALE GENOMIC DNA]</scope>
    <source>
        <strain evidence="5">KCTC 22644</strain>
    </source>
</reference>
<dbReference type="PANTHER" id="PTHR12919:SF20">
    <property type="entry name" value="SMALL RIBOSOMAL SUBUNIT PROTEIN BS16M"/>
    <property type="match status" value="1"/>
</dbReference>
<comment type="caution">
    <text evidence="4">The sequence shown here is derived from an EMBL/GenBank/DDBJ whole genome shotgun (WGS) entry which is preliminary data.</text>
</comment>
<organism evidence="4 5">
    <name type="scientific">Ignatzschineria ureiclastica</name>
    <dbReference type="NCBI Taxonomy" id="472582"/>
    <lineage>
        <taxon>Bacteria</taxon>
        <taxon>Pseudomonadati</taxon>
        <taxon>Pseudomonadota</taxon>
        <taxon>Gammaproteobacteria</taxon>
        <taxon>Cardiobacteriales</taxon>
        <taxon>Ignatzschineriaceae</taxon>
        <taxon>Ignatzschineria</taxon>
    </lineage>
</organism>
<sequence>MVTIRLARGGSKKRPFYQIVVADQRNSVTGKYIERLGFFNPIAKGGEKRLQLAQDRVDYWVGVGAQPSERVASLLKEAKRAAAKAAVEA</sequence>
<evidence type="ECO:0000313" key="5">
    <source>
        <dbReference type="Proteomes" id="UP000245020"/>
    </source>
</evidence>